<evidence type="ECO:0000313" key="3">
    <source>
        <dbReference type="Proteomes" id="UP000242886"/>
    </source>
</evidence>
<dbReference type="EMBL" id="LT837803">
    <property type="protein sequence ID" value="SMB21949.1"/>
    <property type="molecule type" value="Genomic_DNA"/>
</dbReference>
<dbReference type="AlphaFoldDB" id="A0A7Z7HP17"/>
<keyword evidence="3" id="KW-1185">Reference proteome</keyword>
<sequence length="335" mass="36275">MTPTRTQTSNPLTATFAGLRDLLRPRAPIGTLSPQDRLDGMTCLITGANSGLGLGTARILAGLGARLILACRSGIPETAELLKRETGNPHIEMVRLDLADFAAIDRCCAELRDRGVKLDRVILNAGVVPPKAIRTAQGFEMMFGVHFLGNMRFVLGLLRDGTIPNEVFADAGAPGGIPRIVCVGSELHRSAPPLDLATLGQFVEYGTMGSMQQYGHSKLAMLMFCRELMQRLQPDGRIQVAVHYLCPGPVDSNIARGTPAVFKPLLNVVKRLLFASPEKAAEPVVYLTAAQAIEGRTDIYLHLMSRKAPAEPTDDAALRRQVWNAGLRMLEMEGV</sequence>
<dbReference type="Proteomes" id="UP000242886">
    <property type="component" value="Chromosome SDENCHOL"/>
</dbReference>
<dbReference type="Pfam" id="PF00106">
    <property type="entry name" value="adh_short"/>
    <property type="match status" value="1"/>
</dbReference>
<dbReference type="RefSeq" id="WP_154715853.1">
    <property type="nucleotide sequence ID" value="NZ_LT837803.1"/>
</dbReference>
<dbReference type="PANTHER" id="PTHR43157:SF31">
    <property type="entry name" value="PHOSPHATIDYLINOSITOL-GLYCAN BIOSYNTHESIS CLASS F PROTEIN"/>
    <property type="match status" value="1"/>
</dbReference>
<proteinExistence type="predicted"/>
<reference evidence="2" key="1">
    <citation type="submission" date="2017-03" db="EMBL/GenBank/DDBJ databases">
        <authorList>
            <consortium name="AG Boll"/>
        </authorList>
    </citation>
    <scope>NUCLEOTIDE SEQUENCE [LARGE SCALE GENOMIC DNA]</scope>
    <source>
        <strain evidence="2">Chol</strain>
    </source>
</reference>
<dbReference type="EC" id="1.1.1.-" evidence="2"/>
<dbReference type="InterPro" id="IPR002347">
    <property type="entry name" value="SDR_fam"/>
</dbReference>
<gene>
    <name evidence="2" type="ORF">SDENCHOL_10448</name>
</gene>
<dbReference type="PRINTS" id="PR00081">
    <property type="entry name" value="GDHRDH"/>
</dbReference>
<evidence type="ECO:0000313" key="2">
    <source>
        <dbReference type="EMBL" id="SMB21949.1"/>
    </source>
</evidence>
<dbReference type="SUPFAM" id="SSF51735">
    <property type="entry name" value="NAD(P)-binding Rossmann-fold domains"/>
    <property type="match status" value="1"/>
</dbReference>
<evidence type="ECO:0000256" key="1">
    <source>
        <dbReference type="ARBA" id="ARBA00023002"/>
    </source>
</evidence>
<accession>A0A7Z7HP17</accession>
<organism evidence="2 3">
    <name type="scientific">Sterolibacterium denitrificans</name>
    <dbReference type="NCBI Taxonomy" id="157592"/>
    <lineage>
        <taxon>Bacteria</taxon>
        <taxon>Pseudomonadati</taxon>
        <taxon>Pseudomonadota</taxon>
        <taxon>Betaproteobacteria</taxon>
        <taxon>Nitrosomonadales</taxon>
        <taxon>Sterolibacteriaceae</taxon>
        <taxon>Sterolibacterium</taxon>
    </lineage>
</organism>
<protein>
    <submittedName>
        <fullName evidence="2">Retinol dehydrogenase 13</fullName>
        <ecNumber evidence="2">1.1.1.-</ecNumber>
    </submittedName>
</protein>
<dbReference type="InterPro" id="IPR036291">
    <property type="entry name" value="NAD(P)-bd_dom_sf"/>
</dbReference>
<keyword evidence="1 2" id="KW-0560">Oxidoreductase</keyword>
<name>A0A7Z7HP17_9PROT</name>
<dbReference type="PANTHER" id="PTHR43157">
    <property type="entry name" value="PHOSPHATIDYLINOSITOL-GLYCAN BIOSYNTHESIS CLASS F PROTEIN-RELATED"/>
    <property type="match status" value="1"/>
</dbReference>
<dbReference type="Gene3D" id="3.40.50.720">
    <property type="entry name" value="NAD(P)-binding Rossmann-like Domain"/>
    <property type="match status" value="1"/>
</dbReference>
<dbReference type="GO" id="GO:0016491">
    <property type="term" value="F:oxidoreductase activity"/>
    <property type="evidence" value="ECO:0007669"/>
    <property type="project" value="UniProtKB-KW"/>
</dbReference>